<protein>
    <recommendedName>
        <fullName evidence="4">homocysteine desulfhydrase</fullName>
        <ecNumber evidence="4">4.4.1.2</ecNumber>
    </recommendedName>
    <alternativeName>
        <fullName evidence="5">Homocysteine desulfhydrase</fullName>
    </alternativeName>
</protein>
<dbReference type="Gene3D" id="3.40.640.10">
    <property type="entry name" value="Type I PLP-dependent aspartate aminotransferase-like (Major domain)"/>
    <property type="match status" value="1"/>
</dbReference>
<gene>
    <name evidence="10" type="ORF">DWQ67_10060</name>
</gene>
<dbReference type="GO" id="GO:0047982">
    <property type="term" value="F:homocysteine desulfhydrase activity"/>
    <property type="evidence" value="ECO:0007669"/>
    <property type="project" value="UniProtKB-EC"/>
</dbReference>
<dbReference type="PROSITE" id="PS00868">
    <property type="entry name" value="CYS_MET_METAB_PP"/>
    <property type="match status" value="1"/>
</dbReference>
<dbReference type="Gene3D" id="3.90.1150.10">
    <property type="entry name" value="Aspartate Aminotransferase, domain 1"/>
    <property type="match status" value="1"/>
</dbReference>
<evidence type="ECO:0000313" key="11">
    <source>
        <dbReference type="Proteomes" id="UP000273119"/>
    </source>
</evidence>
<dbReference type="EMBL" id="QQXL01000006">
    <property type="protein sequence ID" value="RKW69821.1"/>
    <property type="molecule type" value="Genomic_DNA"/>
</dbReference>
<comment type="cofactor">
    <cofactor evidence="1 9">
        <name>pyridoxal 5'-phosphate</name>
        <dbReference type="ChEBI" id="CHEBI:597326"/>
    </cofactor>
</comment>
<dbReference type="EC" id="4.4.1.2" evidence="4"/>
<evidence type="ECO:0000256" key="4">
    <source>
        <dbReference type="ARBA" id="ARBA00047175"/>
    </source>
</evidence>
<proteinExistence type="inferred from homology"/>
<dbReference type="AlphaFoldDB" id="A0A496PH58"/>
<comment type="similarity">
    <text evidence="2 9">Belongs to the trans-sulfuration enzymes family.</text>
</comment>
<evidence type="ECO:0000256" key="2">
    <source>
        <dbReference type="ARBA" id="ARBA00009077"/>
    </source>
</evidence>
<dbReference type="GO" id="GO:0019346">
    <property type="term" value="P:transsulfuration"/>
    <property type="evidence" value="ECO:0007669"/>
    <property type="project" value="InterPro"/>
</dbReference>
<dbReference type="Proteomes" id="UP000273119">
    <property type="component" value="Unassembled WGS sequence"/>
</dbReference>
<dbReference type="GO" id="GO:0019343">
    <property type="term" value="P:cysteine biosynthetic process via cystathionine"/>
    <property type="evidence" value="ECO:0007669"/>
    <property type="project" value="TreeGrafter"/>
</dbReference>
<keyword evidence="3 8" id="KW-0663">Pyridoxal phosphate</keyword>
<dbReference type="InterPro" id="IPR015424">
    <property type="entry name" value="PyrdxlP-dep_Trfase"/>
</dbReference>
<dbReference type="FunFam" id="3.40.640.10:FF:000046">
    <property type="entry name" value="Cystathionine gamma-lyase"/>
    <property type="match status" value="1"/>
</dbReference>
<dbReference type="PANTHER" id="PTHR11808">
    <property type="entry name" value="TRANS-SULFURATION ENZYME FAMILY MEMBER"/>
    <property type="match status" value="1"/>
</dbReference>
<dbReference type="InterPro" id="IPR015421">
    <property type="entry name" value="PyrdxlP-dep_Trfase_major"/>
</dbReference>
<comment type="catalytic activity">
    <reaction evidence="7">
        <text>L-methionine + H2O = methanethiol + 2-oxobutanoate + NH4(+)</text>
        <dbReference type="Rhea" id="RHEA:23800"/>
        <dbReference type="ChEBI" id="CHEBI:15377"/>
        <dbReference type="ChEBI" id="CHEBI:16007"/>
        <dbReference type="ChEBI" id="CHEBI:16763"/>
        <dbReference type="ChEBI" id="CHEBI:28938"/>
        <dbReference type="ChEBI" id="CHEBI:57844"/>
        <dbReference type="EC" id="4.4.1.11"/>
    </reaction>
    <physiologicalReaction direction="left-to-right" evidence="7">
        <dbReference type="Rhea" id="RHEA:23801"/>
    </physiologicalReaction>
</comment>
<dbReference type="InterPro" id="IPR015422">
    <property type="entry name" value="PyrdxlP-dep_Trfase_small"/>
</dbReference>
<evidence type="ECO:0000256" key="9">
    <source>
        <dbReference type="RuleBase" id="RU362118"/>
    </source>
</evidence>
<name>A0A496PH58_9MICC</name>
<dbReference type="InterPro" id="IPR054542">
    <property type="entry name" value="Cys_met_metab_PP"/>
</dbReference>
<evidence type="ECO:0000256" key="6">
    <source>
        <dbReference type="ARBA" id="ARBA00048780"/>
    </source>
</evidence>
<dbReference type="SUPFAM" id="SSF53383">
    <property type="entry name" value="PLP-dependent transferases"/>
    <property type="match status" value="1"/>
</dbReference>
<comment type="catalytic activity">
    <reaction evidence="6">
        <text>L-homocysteine + H2O = 2-oxobutanoate + hydrogen sulfide + NH4(+) + H(+)</text>
        <dbReference type="Rhea" id="RHEA:14501"/>
        <dbReference type="ChEBI" id="CHEBI:15377"/>
        <dbReference type="ChEBI" id="CHEBI:15378"/>
        <dbReference type="ChEBI" id="CHEBI:16763"/>
        <dbReference type="ChEBI" id="CHEBI:28938"/>
        <dbReference type="ChEBI" id="CHEBI:29919"/>
        <dbReference type="ChEBI" id="CHEBI:58199"/>
        <dbReference type="EC" id="4.4.1.2"/>
    </reaction>
    <physiologicalReaction direction="left-to-right" evidence="6">
        <dbReference type="Rhea" id="RHEA:14502"/>
    </physiologicalReaction>
</comment>
<dbReference type="GO" id="GO:0005737">
    <property type="term" value="C:cytoplasm"/>
    <property type="evidence" value="ECO:0007669"/>
    <property type="project" value="TreeGrafter"/>
</dbReference>
<evidence type="ECO:0000256" key="8">
    <source>
        <dbReference type="PIRSR" id="PIRSR001434-2"/>
    </source>
</evidence>
<evidence type="ECO:0000256" key="3">
    <source>
        <dbReference type="ARBA" id="ARBA00022898"/>
    </source>
</evidence>
<dbReference type="RefSeq" id="WP_121485492.1">
    <property type="nucleotide sequence ID" value="NZ_QQXL01000006.1"/>
</dbReference>
<evidence type="ECO:0000256" key="7">
    <source>
        <dbReference type="ARBA" id="ARBA00052699"/>
    </source>
</evidence>
<organism evidence="10 11">
    <name type="scientific">Galactobacter caseinivorans</name>
    <dbReference type="NCBI Taxonomy" id="2676123"/>
    <lineage>
        <taxon>Bacteria</taxon>
        <taxon>Bacillati</taxon>
        <taxon>Actinomycetota</taxon>
        <taxon>Actinomycetes</taxon>
        <taxon>Micrococcales</taxon>
        <taxon>Micrococcaceae</taxon>
        <taxon>Galactobacter</taxon>
    </lineage>
</organism>
<evidence type="ECO:0000313" key="10">
    <source>
        <dbReference type="EMBL" id="RKW69821.1"/>
    </source>
</evidence>
<dbReference type="InterPro" id="IPR000277">
    <property type="entry name" value="Cys/Met-Metab_PyrdxlP-dep_enz"/>
</dbReference>
<dbReference type="GO" id="GO:0003962">
    <property type="term" value="F:cystathionine gamma-synthase activity"/>
    <property type="evidence" value="ECO:0007669"/>
    <property type="project" value="TreeGrafter"/>
</dbReference>
<evidence type="ECO:0000256" key="5">
    <source>
        <dbReference type="ARBA" id="ARBA00047199"/>
    </source>
</evidence>
<keyword evidence="11" id="KW-1185">Reference proteome</keyword>
<dbReference type="CDD" id="cd00614">
    <property type="entry name" value="CGS_like"/>
    <property type="match status" value="1"/>
</dbReference>
<accession>A0A496PH58</accession>
<feature type="modified residue" description="N6-(pyridoxal phosphate)lysine" evidence="8">
    <location>
        <position position="203"/>
    </location>
</feature>
<dbReference type="GO" id="GO:0018826">
    <property type="term" value="F:methionine gamma-lyase activity"/>
    <property type="evidence" value="ECO:0007669"/>
    <property type="project" value="UniProtKB-EC"/>
</dbReference>
<dbReference type="GO" id="GO:0030170">
    <property type="term" value="F:pyridoxal phosphate binding"/>
    <property type="evidence" value="ECO:0007669"/>
    <property type="project" value="InterPro"/>
</dbReference>
<sequence>MTSSHPDQLDPSTAVVALGRPERTTGAALNPPVVLTSTFVGAGEPAPGERVYARYSNPTWEPLEAAIGALESSPVPGLAYASGMAAVSAAFSLVPIGGVAVIPRTAYNGTASLARELAADGALSLREVDSADTAAVIGALEGADLIWLESPSNPLLDVADLPAIRPAAQAAGVTVVVDNTFSTPLRQRPLEVGADVVVHSATKFIAGHSDVLMGLVVVKNQALRDALARRRTLAGSVPGAFDAWLALRGLRTMALRLDRAEASAGELARRLSEEPALSRVRYPGLPSDPHHDRAAAQMSGFGAIISVELAGGQGAAQAFVDSLELFTAATSLGGVESLAERRQRHPGEPAQVPQELVRLSIGIEHVEDLWADLQRGLRGAAASQG</sequence>
<reference evidence="10 11" key="1">
    <citation type="submission" date="2018-07" db="EMBL/GenBank/DDBJ databases">
        <title>Arthrobacter sp. nov., isolated from raw cow's milk with high bacterial count.</title>
        <authorList>
            <person name="Hahne J."/>
            <person name="Isele D."/>
            <person name="Lipski A."/>
        </authorList>
    </citation>
    <scope>NUCLEOTIDE SEQUENCE [LARGE SCALE GENOMIC DNA]</scope>
    <source>
        <strain evidence="10 11">JZ R-183</strain>
    </source>
</reference>
<dbReference type="PANTHER" id="PTHR11808:SF15">
    <property type="entry name" value="CYSTATHIONINE GAMMA-LYASE"/>
    <property type="match status" value="1"/>
</dbReference>
<dbReference type="Pfam" id="PF01053">
    <property type="entry name" value="Cys_Met_Meta_PP"/>
    <property type="match status" value="1"/>
</dbReference>
<evidence type="ECO:0000256" key="1">
    <source>
        <dbReference type="ARBA" id="ARBA00001933"/>
    </source>
</evidence>
<comment type="caution">
    <text evidence="10">The sequence shown here is derived from an EMBL/GenBank/DDBJ whole genome shotgun (WGS) entry which is preliminary data.</text>
</comment>
<dbReference type="PIRSF" id="PIRSF001434">
    <property type="entry name" value="CGS"/>
    <property type="match status" value="1"/>
</dbReference>
<dbReference type="GO" id="GO:0004123">
    <property type="term" value="F:cystathionine gamma-lyase activity"/>
    <property type="evidence" value="ECO:0007669"/>
    <property type="project" value="TreeGrafter"/>
</dbReference>